<keyword evidence="11" id="KW-1185">Reference proteome</keyword>
<organism evidence="10 11">
    <name type="scientific">Spirodela intermedia</name>
    <name type="common">Intermediate duckweed</name>
    <dbReference type="NCBI Taxonomy" id="51605"/>
    <lineage>
        <taxon>Eukaryota</taxon>
        <taxon>Viridiplantae</taxon>
        <taxon>Streptophyta</taxon>
        <taxon>Embryophyta</taxon>
        <taxon>Tracheophyta</taxon>
        <taxon>Spermatophyta</taxon>
        <taxon>Magnoliopsida</taxon>
        <taxon>Liliopsida</taxon>
        <taxon>Araceae</taxon>
        <taxon>Lemnoideae</taxon>
        <taxon>Spirodela</taxon>
    </lineage>
</organism>
<evidence type="ECO:0000256" key="6">
    <source>
        <dbReference type="ARBA" id="ARBA00022989"/>
    </source>
</evidence>
<comment type="function">
    <text evidence="1">Component of the MICOS complex, a large protein complex of the mitochondrial inner membrane that plays crucial roles in the maintenance of crista junctions, inner membrane architecture, and formation of contact sites to the outer membrane.</text>
</comment>
<keyword evidence="4" id="KW-0812">Transmembrane</keyword>
<evidence type="ECO:0000256" key="5">
    <source>
        <dbReference type="ARBA" id="ARBA00022792"/>
    </source>
</evidence>
<dbReference type="OrthoDB" id="1916310at2759"/>
<dbReference type="InterPro" id="IPR007512">
    <property type="entry name" value="Mic10"/>
</dbReference>
<evidence type="ECO:0000256" key="1">
    <source>
        <dbReference type="ARBA" id="ARBA00002689"/>
    </source>
</evidence>
<evidence type="ECO:0000256" key="8">
    <source>
        <dbReference type="ARBA" id="ARBA00023136"/>
    </source>
</evidence>
<protein>
    <submittedName>
        <fullName evidence="10">Uncharacterized protein</fullName>
    </submittedName>
</protein>
<name>A0A7I8KGT1_SPIIN</name>
<comment type="subcellular location">
    <subcellularLocation>
        <location evidence="2">Mitochondrion inner membrane</location>
        <topology evidence="2">Single-pass membrane protein</topology>
    </subcellularLocation>
</comment>
<dbReference type="Proteomes" id="UP000663760">
    <property type="component" value="Chromosome 5"/>
</dbReference>
<dbReference type="PANTHER" id="PTHR21304:SF0">
    <property type="entry name" value="MICOS COMPLEX SUBUNIT MIC10"/>
    <property type="match status" value="1"/>
</dbReference>
<evidence type="ECO:0000313" key="11">
    <source>
        <dbReference type="Proteomes" id="UP000663760"/>
    </source>
</evidence>
<dbReference type="AlphaFoldDB" id="A0A7I8KGT1"/>
<keyword evidence="7" id="KW-0496">Mitochondrion</keyword>
<evidence type="ECO:0000256" key="2">
    <source>
        <dbReference type="ARBA" id="ARBA00004434"/>
    </source>
</evidence>
<proteinExistence type="inferred from homology"/>
<reference evidence="10" key="1">
    <citation type="submission" date="2020-02" db="EMBL/GenBank/DDBJ databases">
        <authorList>
            <person name="Scholz U."/>
            <person name="Mascher M."/>
            <person name="Fiebig A."/>
        </authorList>
    </citation>
    <scope>NUCLEOTIDE SEQUENCE</scope>
</reference>
<evidence type="ECO:0000256" key="7">
    <source>
        <dbReference type="ARBA" id="ARBA00023128"/>
    </source>
</evidence>
<keyword evidence="5" id="KW-0999">Mitochondrion inner membrane</keyword>
<dbReference type="Pfam" id="PF04418">
    <property type="entry name" value="DUF543"/>
    <property type="match status" value="1"/>
</dbReference>
<dbReference type="EMBL" id="LR743592">
    <property type="protein sequence ID" value="CAA2620405.1"/>
    <property type="molecule type" value="Genomic_DNA"/>
</dbReference>
<comment type="similarity">
    <text evidence="3">Belongs to the MICOS complex subunit Mic10 family.</text>
</comment>
<sequence length="106" mass="11120">MAEGSGGLVPPRYDLDAKWDACVDLSLHRFAYSALAGAFGGLLLFRTPASRWASVAFGAGVGLGSAYIECSYIFKGSSPKQSPIETPAVRAASFQEEEGGLPTSCR</sequence>
<evidence type="ECO:0000256" key="3">
    <source>
        <dbReference type="ARBA" id="ARBA00006792"/>
    </source>
</evidence>
<dbReference type="GO" id="GO:0061617">
    <property type="term" value="C:MICOS complex"/>
    <property type="evidence" value="ECO:0007669"/>
    <property type="project" value="InterPro"/>
</dbReference>
<evidence type="ECO:0000313" key="10">
    <source>
        <dbReference type="EMBL" id="CAA7396476.1"/>
    </source>
</evidence>
<evidence type="ECO:0000256" key="4">
    <source>
        <dbReference type="ARBA" id="ARBA00022692"/>
    </source>
</evidence>
<keyword evidence="8" id="KW-0472">Membrane</keyword>
<keyword evidence="6" id="KW-1133">Transmembrane helix</keyword>
<dbReference type="PANTHER" id="PTHR21304">
    <property type="entry name" value="MICOS COMPLEX SUBUNIT MIC10"/>
    <property type="match status" value="1"/>
</dbReference>
<evidence type="ECO:0000313" key="9">
    <source>
        <dbReference type="EMBL" id="CAA2620405.1"/>
    </source>
</evidence>
<accession>A0A7I8KGT1</accession>
<dbReference type="EMBL" id="LR746268">
    <property type="protein sequence ID" value="CAA7396476.1"/>
    <property type="molecule type" value="Genomic_DNA"/>
</dbReference>
<gene>
    <name evidence="9" type="ORF">SI7747_05006574</name>
    <name evidence="10" type="ORF">SI8410_05007139</name>
</gene>